<dbReference type="SUPFAM" id="SSF56300">
    <property type="entry name" value="Metallo-dependent phosphatases"/>
    <property type="match status" value="1"/>
</dbReference>
<dbReference type="CDD" id="cd07381">
    <property type="entry name" value="MPP_CapA"/>
    <property type="match status" value="1"/>
</dbReference>
<gene>
    <name evidence="4" type="ORF">SAMN05216463_10763</name>
</gene>
<organism evidence="4 5">
    <name type="scientific">Xylanibacter ruminicola</name>
    <name type="common">Prevotella ruminicola</name>
    <dbReference type="NCBI Taxonomy" id="839"/>
    <lineage>
        <taxon>Bacteria</taxon>
        <taxon>Pseudomonadati</taxon>
        <taxon>Bacteroidota</taxon>
        <taxon>Bacteroidia</taxon>
        <taxon>Bacteroidales</taxon>
        <taxon>Prevotellaceae</taxon>
        <taxon>Xylanibacter</taxon>
    </lineage>
</organism>
<dbReference type="EMBL" id="FRBD01000007">
    <property type="protein sequence ID" value="SHK61462.1"/>
    <property type="molecule type" value="Genomic_DNA"/>
</dbReference>
<keyword evidence="2" id="KW-0732">Signal</keyword>
<feature type="chain" id="PRO_5012409801" evidence="2">
    <location>
        <begin position="21"/>
        <end position="305"/>
    </location>
</feature>
<accession>A0A1M6TWS1</accession>
<dbReference type="PANTHER" id="PTHR33393">
    <property type="entry name" value="POLYGLUTAMINE SYNTHESIS ACCESSORY PROTEIN RV0574C-RELATED"/>
    <property type="match status" value="1"/>
</dbReference>
<evidence type="ECO:0000256" key="2">
    <source>
        <dbReference type="SAM" id="SignalP"/>
    </source>
</evidence>
<name>A0A1M6TWS1_XYLRU</name>
<comment type="similarity">
    <text evidence="1">Belongs to the CapA family.</text>
</comment>
<sequence length="305" mass="34018">MKRYSIVLVVSLMFSVSALCADTLNIVFTGDILLDRGVRREISKHGVDHLFSAGVDSVFRSAQVVVGNLECPATKIQSPVQKLFIFRGEPEWLGTLRQHGITHLNLANNHSIDQGRAGLMDTKCNVIAAGMVPIGAGQNMQEAAEPVLLASQPRNVWLVPSLRLALENYAYLPDKPCVSQEPMDSLLNRVHRLRKADSTAVIIVSLHWGGEHTLQPVNRQRWDAHQLIRAGADVLICHHTHTLQTIEEFHGKKIYYSVGNFIFDQQKPLNTKACMVRLKVSAENVETETIPVEIRNCVPTIVSYF</sequence>
<evidence type="ECO:0000256" key="1">
    <source>
        <dbReference type="ARBA" id="ARBA00005662"/>
    </source>
</evidence>
<dbReference type="InterPro" id="IPR029052">
    <property type="entry name" value="Metallo-depent_PP-like"/>
</dbReference>
<feature type="signal peptide" evidence="2">
    <location>
        <begin position="1"/>
        <end position="20"/>
    </location>
</feature>
<dbReference type="AlphaFoldDB" id="A0A1M6TWS1"/>
<protein>
    <submittedName>
        <fullName evidence="4">Poly-gamma-glutamate synthesis protein (Capsule biosynthesis protein)</fullName>
    </submittedName>
</protein>
<dbReference type="Gene3D" id="3.60.21.10">
    <property type="match status" value="1"/>
</dbReference>
<dbReference type="InterPro" id="IPR019079">
    <property type="entry name" value="Capsule_synth_CapA"/>
</dbReference>
<reference evidence="4 5" key="1">
    <citation type="submission" date="2016-11" db="EMBL/GenBank/DDBJ databases">
        <authorList>
            <person name="Jaros S."/>
            <person name="Januszkiewicz K."/>
            <person name="Wedrychowicz H."/>
        </authorList>
    </citation>
    <scope>NUCLEOTIDE SEQUENCE [LARGE SCALE GENOMIC DNA]</scope>
    <source>
        <strain evidence="4 5">KHT3</strain>
    </source>
</reference>
<evidence type="ECO:0000259" key="3">
    <source>
        <dbReference type="SMART" id="SM00854"/>
    </source>
</evidence>
<dbReference type="SMART" id="SM00854">
    <property type="entry name" value="PGA_cap"/>
    <property type="match status" value="1"/>
</dbReference>
<dbReference type="Pfam" id="PF09587">
    <property type="entry name" value="PGA_cap"/>
    <property type="match status" value="1"/>
</dbReference>
<dbReference type="RefSeq" id="WP_073206909.1">
    <property type="nucleotide sequence ID" value="NZ_FRBD01000007.1"/>
</dbReference>
<dbReference type="OrthoDB" id="9810906at2"/>
<evidence type="ECO:0000313" key="4">
    <source>
        <dbReference type="EMBL" id="SHK61462.1"/>
    </source>
</evidence>
<dbReference type="Proteomes" id="UP000184130">
    <property type="component" value="Unassembled WGS sequence"/>
</dbReference>
<evidence type="ECO:0000313" key="5">
    <source>
        <dbReference type="Proteomes" id="UP000184130"/>
    </source>
</evidence>
<proteinExistence type="inferred from homology"/>
<dbReference type="InterPro" id="IPR052169">
    <property type="entry name" value="CW_Biosynth-Accessory"/>
</dbReference>
<feature type="domain" description="Capsule synthesis protein CapA" evidence="3">
    <location>
        <begin position="25"/>
        <end position="265"/>
    </location>
</feature>
<dbReference type="PANTHER" id="PTHR33393:SF13">
    <property type="entry name" value="PGA BIOSYNTHESIS PROTEIN CAPA"/>
    <property type="match status" value="1"/>
</dbReference>